<dbReference type="AlphaFoldDB" id="A0AA37HE65"/>
<comment type="caution">
    <text evidence="1">The sequence shown here is derived from an EMBL/GenBank/DDBJ whole genome shotgun (WGS) entry which is preliminary data.</text>
</comment>
<reference evidence="1" key="1">
    <citation type="journal article" date="2016" name="Front. Microbiol.">
        <title>Genome Sequence of the Piezophilic, Mesophilic Sulfate-Reducing Bacterium Desulfovibrio indicus J2T.</title>
        <authorList>
            <person name="Cao J."/>
            <person name="Maignien L."/>
            <person name="Shao Z."/>
            <person name="Alain K."/>
            <person name="Jebbar M."/>
        </authorList>
    </citation>
    <scope>NUCLEOTIDE SEQUENCE</scope>
    <source>
        <strain evidence="1">JCM 32048</strain>
    </source>
</reference>
<dbReference type="EMBL" id="BPQJ01000024">
    <property type="protein sequence ID" value="GJD64392.1"/>
    <property type="molecule type" value="Genomic_DNA"/>
</dbReference>
<reference evidence="1" key="2">
    <citation type="submission" date="2021-08" db="EMBL/GenBank/DDBJ databases">
        <authorList>
            <person name="Tani A."/>
            <person name="Ola A."/>
            <person name="Ogura Y."/>
            <person name="Katsura K."/>
            <person name="Hayashi T."/>
        </authorList>
    </citation>
    <scope>NUCLEOTIDE SEQUENCE</scope>
    <source>
        <strain evidence="1">JCM 32048</strain>
    </source>
</reference>
<evidence type="ECO:0000313" key="2">
    <source>
        <dbReference type="Proteomes" id="UP001055286"/>
    </source>
</evidence>
<accession>A0AA37HE65</accession>
<evidence type="ECO:0000313" key="1">
    <source>
        <dbReference type="EMBL" id="GJD64392.1"/>
    </source>
</evidence>
<organism evidence="1 2">
    <name type="scientific">Methylobacterium frigidaeris</name>
    <dbReference type="NCBI Taxonomy" id="2038277"/>
    <lineage>
        <taxon>Bacteria</taxon>
        <taxon>Pseudomonadati</taxon>
        <taxon>Pseudomonadota</taxon>
        <taxon>Alphaproteobacteria</taxon>
        <taxon>Hyphomicrobiales</taxon>
        <taxon>Methylobacteriaceae</taxon>
        <taxon>Methylobacterium</taxon>
    </lineage>
</organism>
<protein>
    <submittedName>
        <fullName evidence="1">Uncharacterized protein</fullName>
    </submittedName>
</protein>
<sequence length="98" mass="10428">MNLRAQCPIVAPAVGGTSVLLKRGLHHHRNSTTIASSAGVGTVLLGVFGPIGATVVTVRLRHFATVFGFNPYRAARARLLSCDAWSSPRPRGIVRALR</sequence>
<keyword evidence="2" id="KW-1185">Reference proteome</keyword>
<name>A0AA37HE65_9HYPH</name>
<gene>
    <name evidence="1" type="ORF">MPEAHAMD_4573</name>
</gene>
<dbReference type="Proteomes" id="UP001055286">
    <property type="component" value="Unassembled WGS sequence"/>
</dbReference>
<proteinExistence type="predicted"/>